<evidence type="ECO:0000256" key="8">
    <source>
        <dbReference type="ARBA" id="ARBA00022827"/>
    </source>
</evidence>
<dbReference type="PANTHER" id="PTHR47354:SF8">
    <property type="entry name" value="1,2-PHENYLACETYL-COA EPOXIDASE, SUBUNIT E"/>
    <property type="match status" value="1"/>
</dbReference>
<evidence type="ECO:0000256" key="2">
    <source>
        <dbReference type="ARBA" id="ARBA00004651"/>
    </source>
</evidence>
<evidence type="ECO:0000256" key="10">
    <source>
        <dbReference type="ARBA" id="ARBA00023002"/>
    </source>
</evidence>
<dbReference type="Proteomes" id="UP000611945">
    <property type="component" value="Unassembled WGS sequence"/>
</dbReference>
<dbReference type="Gene3D" id="1.20.950.20">
    <property type="entry name" value="Transmembrane di-heme cytochromes, Chain C"/>
    <property type="match status" value="1"/>
</dbReference>
<dbReference type="InterPro" id="IPR012675">
    <property type="entry name" value="Beta-grasp_dom_sf"/>
</dbReference>
<dbReference type="SUPFAM" id="SSF63380">
    <property type="entry name" value="Riboflavin synthase domain-like"/>
    <property type="match status" value="1"/>
</dbReference>
<evidence type="ECO:0000259" key="17">
    <source>
        <dbReference type="PROSITE" id="PS51384"/>
    </source>
</evidence>
<dbReference type="Gene3D" id="3.10.20.30">
    <property type="match status" value="1"/>
</dbReference>
<dbReference type="Gene3D" id="3.40.50.80">
    <property type="entry name" value="Nucleotide-binding domain of ferredoxin-NADP reductase (FNR) module"/>
    <property type="match status" value="1"/>
</dbReference>
<evidence type="ECO:0000256" key="14">
    <source>
        <dbReference type="ARBA" id="ARBA00034078"/>
    </source>
</evidence>
<dbReference type="CDD" id="cd06214">
    <property type="entry name" value="PA_degradation_oxidoreductase_like"/>
    <property type="match status" value="1"/>
</dbReference>
<evidence type="ECO:0000313" key="19">
    <source>
        <dbReference type="Proteomes" id="UP000611945"/>
    </source>
</evidence>
<accession>A0ABR8TTF9</accession>
<dbReference type="RefSeq" id="WP_251837580.1">
    <property type="nucleotide sequence ID" value="NZ_JACSQG010000012.1"/>
</dbReference>
<keyword evidence="4" id="KW-0285">Flavoprotein</keyword>
<dbReference type="InterPro" id="IPR001709">
    <property type="entry name" value="Flavoprot_Pyr_Nucl_cyt_Rdtase"/>
</dbReference>
<keyword evidence="3" id="KW-1003">Cell membrane</keyword>
<evidence type="ECO:0000259" key="16">
    <source>
        <dbReference type="PROSITE" id="PS51085"/>
    </source>
</evidence>
<feature type="domain" description="2Fe-2S ferredoxin-type" evidence="16">
    <location>
        <begin position="428"/>
        <end position="515"/>
    </location>
</feature>
<evidence type="ECO:0000256" key="15">
    <source>
        <dbReference type="SAM" id="Phobius"/>
    </source>
</evidence>
<dbReference type="Pfam" id="PF00970">
    <property type="entry name" value="FAD_binding_6"/>
    <property type="match status" value="1"/>
</dbReference>
<dbReference type="PANTHER" id="PTHR47354">
    <property type="entry name" value="NADH OXIDOREDUCTASE HCR"/>
    <property type="match status" value="1"/>
</dbReference>
<evidence type="ECO:0000256" key="1">
    <source>
        <dbReference type="ARBA" id="ARBA00001974"/>
    </source>
</evidence>
<evidence type="ECO:0000313" key="18">
    <source>
        <dbReference type="EMBL" id="MBD7978793.1"/>
    </source>
</evidence>
<dbReference type="InterPro" id="IPR001433">
    <property type="entry name" value="OxRdtase_FAD/NAD-bd"/>
</dbReference>
<evidence type="ECO:0000256" key="9">
    <source>
        <dbReference type="ARBA" id="ARBA00022989"/>
    </source>
</evidence>
<dbReference type="InterPro" id="IPR017938">
    <property type="entry name" value="Riboflavin_synthase-like_b-brl"/>
</dbReference>
<protein>
    <submittedName>
        <fullName evidence="18">2Fe-2S iron-sulfur cluster binding domain-containing protein</fullName>
    </submittedName>
</protein>
<keyword evidence="6" id="KW-0001">2Fe-2S</keyword>
<keyword evidence="8" id="KW-0274">FAD</keyword>
<dbReference type="Pfam" id="PF00111">
    <property type="entry name" value="Fer2"/>
    <property type="match status" value="1"/>
</dbReference>
<sequence>MVAAFNRFRLFHWLLAAFFLLAYLTGDGGELLHVWLGYGLIVLLALRVLLAPTKPRGFPSLAPARREWRKPTWAGVGKWLTFSTLVSVTLASVLGLGMVDNGEVVAAALPSVSIDVFGTRNWLGGLGDLENVHEFFANLALWMVGLHIAYILLFRSKSVMPMLRGLSPQGPGSAPKGRNHRQAPAWPALQVSSKVQETPDSCSFELTPPAGEAARFAGKPGQFLTLQVPCAEQPMARCYSLSRLPQPGQPLRITVKRVAGGRVSNWLVDNLQVGDSIQAMPPAGAFTLERTDADLLLLGAGSGITPLLAILQAALLHGEGQICLVYANRDEVSVIFAGELATLQQRYPQRLQVVHWLDRRDGQLNVPALVQAVQDWQQAECYICGPQPFSELAGQALADVAVPEQRIHRERYSGVEPAVAPPSPGRPSRVQVALNGQRHTLDVQPGEVLQDALDKAGLETPSACRSGVCAVCKCRVTVGSATMRSNQALSDRQVAQGWVLACQAEPDSAQLQVEY</sequence>
<dbReference type="InterPro" id="IPR011577">
    <property type="entry name" value="Cyt_b561_bac/Ni-Hgenase"/>
</dbReference>
<comment type="cofactor">
    <cofactor evidence="1">
        <name>FAD</name>
        <dbReference type="ChEBI" id="CHEBI:57692"/>
    </cofactor>
</comment>
<evidence type="ECO:0000256" key="5">
    <source>
        <dbReference type="ARBA" id="ARBA00022692"/>
    </source>
</evidence>
<evidence type="ECO:0000256" key="4">
    <source>
        <dbReference type="ARBA" id="ARBA00022630"/>
    </source>
</evidence>
<dbReference type="InterPro" id="IPR008333">
    <property type="entry name" value="Cbr1-like_FAD-bd_dom"/>
</dbReference>
<feature type="transmembrane region" description="Helical" evidence="15">
    <location>
        <begin position="135"/>
        <end position="154"/>
    </location>
</feature>
<dbReference type="Gene3D" id="2.40.30.10">
    <property type="entry name" value="Translation factors"/>
    <property type="match status" value="1"/>
</dbReference>
<dbReference type="InterPro" id="IPR006058">
    <property type="entry name" value="2Fe2S_fd_BS"/>
</dbReference>
<keyword evidence="5 15" id="KW-0812">Transmembrane</keyword>
<feature type="domain" description="FAD-binding FR-type" evidence="17">
    <location>
        <begin position="184"/>
        <end position="289"/>
    </location>
</feature>
<dbReference type="PRINTS" id="PR00410">
    <property type="entry name" value="PHEHYDRXLASE"/>
</dbReference>
<organism evidence="18 19">
    <name type="scientific">Serpens gallinarum</name>
    <dbReference type="NCBI Taxonomy" id="2763075"/>
    <lineage>
        <taxon>Bacteria</taxon>
        <taxon>Pseudomonadati</taxon>
        <taxon>Pseudomonadota</taxon>
        <taxon>Gammaproteobacteria</taxon>
        <taxon>Pseudomonadales</taxon>
        <taxon>Pseudomonadaceae</taxon>
        <taxon>Pseudomonas</taxon>
    </lineage>
</organism>
<dbReference type="InterPro" id="IPR036010">
    <property type="entry name" value="2Fe-2S_ferredoxin-like_sf"/>
</dbReference>
<evidence type="ECO:0000256" key="3">
    <source>
        <dbReference type="ARBA" id="ARBA00022475"/>
    </source>
</evidence>
<dbReference type="Pfam" id="PF00175">
    <property type="entry name" value="NAD_binding_1"/>
    <property type="match status" value="1"/>
</dbReference>
<keyword evidence="7" id="KW-0479">Metal-binding</keyword>
<feature type="transmembrane region" description="Helical" evidence="15">
    <location>
        <begin position="73"/>
        <end position="94"/>
    </location>
</feature>
<dbReference type="SUPFAM" id="SSF52343">
    <property type="entry name" value="Ferredoxin reductase-like, C-terminal NADP-linked domain"/>
    <property type="match status" value="1"/>
</dbReference>
<keyword evidence="19" id="KW-1185">Reference proteome</keyword>
<dbReference type="PROSITE" id="PS51384">
    <property type="entry name" value="FAD_FR"/>
    <property type="match status" value="1"/>
</dbReference>
<dbReference type="PRINTS" id="PR00371">
    <property type="entry name" value="FPNCR"/>
</dbReference>
<dbReference type="InterPro" id="IPR017927">
    <property type="entry name" value="FAD-bd_FR_type"/>
</dbReference>
<dbReference type="SUPFAM" id="SSF54292">
    <property type="entry name" value="2Fe-2S ferredoxin-like"/>
    <property type="match status" value="1"/>
</dbReference>
<dbReference type="CDD" id="cd00207">
    <property type="entry name" value="fer2"/>
    <property type="match status" value="1"/>
</dbReference>
<dbReference type="PROSITE" id="PS51085">
    <property type="entry name" value="2FE2S_FER_2"/>
    <property type="match status" value="1"/>
</dbReference>
<evidence type="ECO:0000256" key="11">
    <source>
        <dbReference type="ARBA" id="ARBA00023004"/>
    </source>
</evidence>
<dbReference type="PROSITE" id="PS00197">
    <property type="entry name" value="2FE2S_FER_1"/>
    <property type="match status" value="1"/>
</dbReference>
<evidence type="ECO:0000256" key="13">
    <source>
        <dbReference type="ARBA" id="ARBA00023136"/>
    </source>
</evidence>
<comment type="subcellular location">
    <subcellularLocation>
        <location evidence="2">Cell membrane</location>
        <topology evidence="2">Multi-pass membrane protein</topology>
    </subcellularLocation>
</comment>
<proteinExistence type="predicted"/>
<comment type="caution">
    <text evidence="18">The sequence shown here is derived from an EMBL/GenBank/DDBJ whole genome shotgun (WGS) entry which is preliminary data.</text>
</comment>
<evidence type="ECO:0000256" key="7">
    <source>
        <dbReference type="ARBA" id="ARBA00022723"/>
    </source>
</evidence>
<dbReference type="Pfam" id="PF01292">
    <property type="entry name" value="Ni_hydr_CYTB"/>
    <property type="match status" value="1"/>
</dbReference>
<dbReference type="InterPro" id="IPR016174">
    <property type="entry name" value="Di-haem_cyt_TM"/>
</dbReference>
<reference evidence="18 19" key="1">
    <citation type="submission" date="2020-08" db="EMBL/GenBank/DDBJ databases">
        <title>A Genomic Blueprint of the Chicken Gut Microbiome.</title>
        <authorList>
            <person name="Gilroy R."/>
            <person name="Ravi A."/>
            <person name="Getino M."/>
            <person name="Pursley I."/>
            <person name="Horton D.L."/>
            <person name="Alikhan N.-F."/>
            <person name="Baker D."/>
            <person name="Gharbi K."/>
            <person name="Hall N."/>
            <person name="Watson M."/>
            <person name="Adriaenssens E.M."/>
            <person name="Foster-Nyarko E."/>
            <person name="Jarju S."/>
            <person name="Secka A."/>
            <person name="Antonio M."/>
            <person name="Oren A."/>
            <person name="Chaudhuri R."/>
            <person name="La Ragione R.M."/>
            <person name="Hildebrand F."/>
            <person name="Pallen M.J."/>
        </authorList>
    </citation>
    <scope>NUCLEOTIDE SEQUENCE [LARGE SCALE GENOMIC DNA]</scope>
    <source>
        <strain evidence="18 19">Sa2CUA2</strain>
    </source>
</reference>
<comment type="cofactor">
    <cofactor evidence="14">
        <name>[2Fe-2S] cluster</name>
        <dbReference type="ChEBI" id="CHEBI:190135"/>
    </cofactor>
</comment>
<name>A0ABR8TTF9_9PSED</name>
<keyword evidence="9 15" id="KW-1133">Transmembrane helix</keyword>
<dbReference type="InterPro" id="IPR001041">
    <property type="entry name" value="2Fe-2S_ferredoxin-type"/>
</dbReference>
<dbReference type="SUPFAM" id="SSF81342">
    <property type="entry name" value="Transmembrane di-heme cytochromes"/>
    <property type="match status" value="1"/>
</dbReference>
<keyword evidence="10" id="KW-0560">Oxidoreductase</keyword>
<dbReference type="InterPro" id="IPR050415">
    <property type="entry name" value="MRET"/>
</dbReference>
<keyword evidence="13 15" id="KW-0472">Membrane</keyword>
<evidence type="ECO:0000256" key="12">
    <source>
        <dbReference type="ARBA" id="ARBA00023014"/>
    </source>
</evidence>
<dbReference type="EMBL" id="JACSQG010000012">
    <property type="protein sequence ID" value="MBD7978793.1"/>
    <property type="molecule type" value="Genomic_DNA"/>
</dbReference>
<evidence type="ECO:0000256" key="6">
    <source>
        <dbReference type="ARBA" id="ARBA00022714"/>
    </source>
</evidence>
<dbReference type="InterPro" id="IPR039261">
    <property type="entry name" value="FNR_nucleotide-bd"/>
</dbReference>
<keyword evidence="12" id="KW-0411">Iron-sulfur</keyword>
<keyword evidence="11" id="KW-0408">Iron</keyword>
<gene>
    <name evidence="18" type="ORF">H9642_16545</name>
</gene>
<feature type="transmembrane region" description="Helical" evidence="15">
    <location>
        <begin position="36"/>
        <end position="52"/>
    </location>
</feature>